<dbReference type="PANTHER" id="PTHR48111">
    <property type="entry name" value="REGULATOR OF RPOS"/>
    <property type="match status" value="1"/>
</dbReference>
<feature type="domain" description="HTH tetR-type" evidence="11">
    <location>
        <begin position="133"/>
        <end position="193"/>
    </location>
</feature>
<dbReference type="PROSITE" id="PS50977">
    <property type="entry name" value="HTH_TETR_2"/>
    <property type="match status" value="1"/>
</dbReference>
<dbReference type="Proteomes" id="UP000253594">
    <property type="component" value="Unassembled WGS sequence"/>
</dbReference>
<dbReference type="CDD" id="cd17620">
    <property type="entry name" value="REC_OmpR_KdpE-like"/>
    <property type="match status" value="1"/>
</dbReference>
<evidence type="ECO:0000256" key="7">
    <source>
        <dbReference type="ARBA" id="ARBA00023163"/>
    </source>
</evidence>
<keyword evidence="4" id="KW-0902">Two-component regulatory system</keyword>
<dbReference type="Pfam" id="PF00072">
    <property type="entry name" value="Response_reg"/>
    <property type="match status" value="1"/>
</dbReference>
<evidence type="ECO:0000256" key="5">
    <source>
        <dbReference type="ARBA" id="ARBA00023015"/>
    </source>
</evidence>
<keyword evidence="5" id="KW-0805">Transcription regulation</keyword>
<dbReference type="GO" id="GO:0045893">
    <property type="term" value="P:positive regulation of DNA-templated transcription"/>
    <property type="evidence" value="ECO:0007669"/>
    <property type="project" value="UniProtKB-ARBA"/>
</dbReference>
<reference evidence="12 13" key="1">
    <citation type="submission" date="2018-07" db="EMBL/GenBank/DDBJ databases">
        <title>Mechanisms of high-level aminoglycoside resistance among Gram-negative pathogens in Brazil.</title>
        <authorList>
            <person name="Ballaben A.S."/>
            <person name="Darini A.L.C."/>
            <person name="Doi Y."/>
        </authorList>
    </citation>
    <scope>NUCLEOTIDE SEQUENCE [LARGE SCALE GENOMIC DNA]</scope>
    <source>
        <strain evidence="12 13">B2-305</strain>
    </source>
</reference>
<name>A0A367MFW4_PSEAI</name>
<dbReference type="GO" id="GO:0000987">
    <property type="term" value="F:cis-regulatory region sequence-specific DNA binding"/>
    <property type="evidence" value="ECO:0007669"/>
    <property type="project" value="UniProtKB-ARBA"/>
</dbReference>
<evidence type="ECO:0000256" key="3">
    <source>
        <dbReference type="ARBA" id="ARBA00022553"/>
    </source>
</evidence>
<dbReference type="InterPro" id="IPR009057">
    <property type="entry name" value="Homeodomain-like_sf"/>
</dbReference>
<dbReference type="GO" id="GO:0042802">
    <property type="term" value="F:identical protein binding"/>
    <property type="evidence" value="ECO:0007669"/>
    <property type="project" value="UniProtKB-ARBA"/>
</dbReference>
<dbReference type="InterPro" id="IPR001789">
    <property type="entry name" value="Sig_transdc_resp-reg_receiver"/>
</dbReference>
<dbReference type="FunFam" id="3.40.50.2300:FF:000021">
    <property type="entry name" value="Two-component system response regulator KdpE"/>
    <property type="match status" value="1"/>
</dbReference>
<evidence type="ECO:0000256" key="1">
    <source>
        <dbReference type="ARBA" id="ARBA00004496"/>
    </source>
</evidence>
<dbReference type="GO" id="GO:0032993">
    <property type="term" value="C:protein-DNA complex"/>
    <property type="evidence" value="ECO:0007669"/>
    <property type="project" value="TreeGrafter"/>
</dbReference>
<dbReference type="SMART" id="SM00448">
    <property type="entry name" value="REC"/>
    <property type="match status" value="1"/>
</dbReference>
<accession>A0A367MFW4</accession>
<evidence type="ECO:0000256" key="4">
    <source>
        <dbReference type="ARBA" id="ARBA00023012"/>
    </source>
</evidence>
<dbReference type="Pfam" id="PF00440">
    <property type="entry name" value="TetR_N"/>
    <property type="match status" value="1"/>
</dbReference>
<evidence type="ECO:0000256" key="9">
    <source>
        <dbReference type="PROSITE-ProRule" id="PRU00335"/>
    </source>
</evidence>
<comment type="caution">
    <text evidence="12">The sequence shown here is derived from an EMBL/GenBank/DDBJ whole genome shotgun (WGS) entry which is preliminary data.</text>
</comment>
<dbReference type="SUPFAM" id="SSF52172">
    <property type="entry name" value="CheY-like"/>
    <property type="match status" value="1"/>
</dbReference>
<keyword evidence="6 9" id="KW-0238">DNA-binding</keyword>
<dbReference type="InterPro" id="IPR011006">
    <property type="entry name" value="CheY-like_superfamily"/>
</dbReference>
<dbReference type="EMBL" id="QORE01000044">
    <property type="protein sequence ID" value="RCI76354.1"/>
    <property type="molecule type" value="Genomic_DNA"/>
</dbReference>
<dbReference type="PROSITE" id="PS01081">
    <property type="entry name" value="HTH_TETR_1"/>
    <property type="match status" value="1"/>
</dbReference>
<comment type="subcellular location">
    <subcellularLocation>
        <location evidence="1">Cytoplasm</location>
    </subcellularLocation>
</comment>
<sequence length="324" mass="35779">MTQLQNSILLIDDEPQIRKFLRISLNAQGYRVLEAGTGEEGLAQAALNRPDLVVLDLGLPDRDGQDILRDLREWSQVPVLVLSVRASEGEKVLALDGGANDYVTKPFGIQEFLARVRVLLRQAAQGEGPLVGHLQRTNIQLAAIPVFTRKGVAETTVNDLLEAARVSRRTFYKYFAGKLEVLESIYHSAVQLLLARFGGLRSEAGSDEDWLRAMVSLFFDYHLAVGPIIRMMQEEALHAGSPLAAHRQRAHLKIIELWAERLGAQGAAHDALTYRVLIWAMEAASLELLNASDPLELPRVKRVLGDLLVGTLCPSTQAPTRLQG</sequence>
<evidence type="ECO:0000313" key="12">
    <source>
        <dbReference type="EMBL" id="RCI76354.1"/>
    </source>
</evidence>
<organism evidence="12 13">
    <name type="scientific">Pseudomonas aeruginosa</name>
    <dbReference type="NCBI Taxonomy" id="287"/>
    <lineage>
        <taxon>Bacteria</taxon>
        <taxon>Pseudomonadati</taxon>
        <taxon>Pseudomonadota</taxon>
        <taxon>Gammaproteobacteria</taxon>
        <taxon>Pseudomonadales</taxon>
        <taxon>Pseudomonadaceae</taxon>
        <taxon>Pseudomonas</taxon>
    </lineage>
</organism>
<gene>
    <name evidence="12" type="ORF">DT376_02815</name>
</gene>
<dbReference type="PANTHER" id="PTHR48111:SF50">
    <property type="entry name" value="KDP OPERON TRANSCRIPTIONAL REGULATORY PROTEIN KDPE"/>
    <property type="match status" value="1"/>
</dbReference>
<dbReference type="Gene3D" id="1.10.357.10">
    <property type="entry name" value="Tetracycline Repressor, domain 2"/>
    <property type="match status" value="1"/>
</dbReference>
<evidence type="ECO:0000256" key="2">
    <source>
        <dbReference type="ARBA" id="ARBA00022490"/>
    </source>
</evidence>
<evidence type="ECO:0000313" key="13">
    <source>
        <dbReference type="Proteomes" id="UP000253594"/>
    </source>
</evidence>
<dbReference type="AlphaFoldDB" id="A0A367MFW4"/>
<keyword evidence="7" id="KW-0804">Transcription</keyword>
<evidence type="ECO:0000256" key="6">
    <source>
        <dbReference type="ARBA" id="ARBA00023125"/>
    </source>
</evidence>
<dbReference type="GO" id="GO:0005829">
    <property type="term" value="C:cytosol"/>
    <property type="evidence" value="ECO:0007669"/>
    <property type="project" value="TreeGrafter"/>
</dbReference>
<dbReference type="InterPro" id="IPR001647">
    <property type="entry name" value="HTH_TetR"/>
</dbReference>
<evidence type="ECO:0000259" key="11">
    <source>
        <dbReference type="PROSITE" id="PS50977"/>
    </source>
</evidence>
<feature type="modified residue" description="4-aspartylphosphate" evidence="8">
    <location>
        <position position="56"/>
    </location>
</feature>
<feature type="domain" description="Response regulatory" evidence="10">
    <location>
        <begin position="7"/>
        <end position="120"/>
    </location>
</feature>
<dbReference type="GO" id="GO:0000156">
    <property type="term" value="F:phosphorelay response regulator activity"/>
    <property type="evidence" value="ECO:0007669"/>
    <property type="project" value="TreeGrafter"/>
</dbReference>
<evidence type="ECO:0000259" key="10">
    <source>
        <dbReference type="PROSITE" id="PS50110"/>
    </source>
</evidence>
<dbReference type="Gene3D" id="3.40.50.2300">
    <property type="match status" value="1"/>
</dbReference>
<dbReference type="InterPro" id="IPR023772">
    <property type="entry name" value="DNA-bd_HTH_TetR-type_CS"/>
</dbReference>
<dbReference type="InterPro" id="IPR039420">
    <property type="entry name" value="WalR-like"/>
</dbReference>
<dbReference type="Gene3D" id="6.10.250.690">
    <property type="match status" value="1"/>
</dbReference>
<feature type="DNA-binding region" description="H-T-H motif" evidence="9">
    <location>
        <begin position="156"/>
        <end position="175"/>
    </location>
</feature>
<proteinExistence type="predicted"/>
<protein>
    <submittedName>
        <fullName evidence="12">Response regulator</fullName>
    </submittedName>
</protein>
<keyword evidence="3 8" id="KW-0597">Phosphoprotein</keyword>
<dbReference type="PROSITE" id="PS50110">
    <property type="entry name" value="RESPONSE_REGULATORY"/>
    <property type="match status" value="1"/>
</dbReference>
<evidence type="ECO:0000256" key="8">
    <source>
        <dbReference type="PROSITE-ProRule" id="PRU00169"/>
    </source>
</evidence>
<keyword evidence="2" id="KW-0963">Cytoplasm</keyword>
<dbReference type="SUPFAM" id="SSF46689">
    <property type="entry name" value="Homeodomain-like"/>
    <property type="match status" value="1"/>
</dbReference>